<dbReference type="NCBIfam" id="TIGR02983">
    <property type="entry name" value="SigE-fam_strep"/>
    <property type="match status" value="1"/>
</dbReference>
<keyword evidence="9" id="KW-1185">Reference proteome</keyword>
<feature type="domain" description="RNA polymerase sigma-70 region 2" evidence="6">
    <location>
        <begin position="12"/>
        <end position="74"/>
    </location>
</feature>
<dbReference type="SUPFAM" id="SSF88946">
    <property type="entry name" value="Sigma2 domain of RNA polymerase sigma factors"/>
    <property type="match status" value="1"/>
</dbReference>
<sequence length="173" mass="19471">MTRGDDRFAEFVHSASPRLLHAAYLLTGDRHRAEDAVQTALTRTYAAWARVRHSDAYAYTRKVLANHVIDQWRRPLKEYATEEPPELPANGDVSREVTRNVWLMEMLAGLTGRERAVVVLRHYFDLPEAEVARELKVTVGTVKRTNHRALAKLRVSVGDEAPLVSGKNGGEVS</sequence>
<dbReference type="NCBIfam" id="TIGR02937">
    <property type="entry name" value="sigma70-ECF"/>
    <property type="match status" value="1"/>
</dbReference>
<dbReference type="InterPro" id="IPR036388">
    <property type="entry name" value="WH-like_DNA-bd_sf"/>
</dbReference>
<accession>A0ABN2SCC0</accession>
<dbReference type="Pfam" id="PF04542">
    <property type="entry name" value="Sigma70_r2"/>
    <property type="match status" value="1"/>
</dbReference>
<dbReference type="InterPro" id="IPR014325">
    <property type="entry name" value="RNA_pol_sigma-E_actinobac"/>
</dbReference>
<dbReference type="Proteomes" id="UP001501116">
    <property type="component" value="Unassembled WGS sequence"/>
</dbReference>
<protein>
    <submittedName>
        <fullName evidence="8">SigE family RNA polymerase sigma factor</fullName>
    </submittedName>
</protein>
<dbReference type="PANTHER" id="PTHR43133">
    <property type="entry name" value="RNA POLYMERASE ECF-TYPE SIGMA FACTO"/>
    <property type="match status" value="1"/>
</dbReference>
<dbReference type="EMBL" id="BAAANN010000039">
    <property type="protein sequence ID" value="GAA1984118.1"/>
    <property type="molecule type" value="Genomic_DNA"/>
</dbReference>
<comment type="similarity">
    <text evidence="1">Belongs to the sigma-70 factor family. ECF subfamily.</text>
</comment>
<evidence type="ECO:0000256" key="2">
    <source>
        <dbReference type="ARBA" id="ARBA00023015"/>
    </source>
</evidence>
<evidence type="ECO:0000256" key="3">
    <source>
        <dbReference type="ARBA" id="ARBA00023082"/>
    </source>
</evidence>
<dbReference type="CDD" id="cd06171">
    <property type="entry name" value="Sigma70_r4"/>
    <property type="match status" value="1"/>
</dbReference>
<keyword evidence="4" id="KW-0238">DNA-binding</keyword>
<keyword evidence="5" id="KW-0804">Transcription</keyword>
<organism evidence="8 9">
    <name type="scientific">Amycolatopsis minnesotensis</name>
    <dbReference type="NCBI Taxonomy" id="337894"/>
    <lineage>
        <taxon>Bacteria</taxon>
        <taxon>Bacillati</taxon>
        <taxon>Actinomycetota</taxon>
        <taxon>Actinomycetes</taxon>
        <taxon>Pseudonocardiales</taxon>
        <taxon>Pseudonocardiaceae</taxon>
        <taxon>Amycolatopsis</taxon>
    </lineage>
</organism>
<comment type="caution">
    <text evidence="8">The sequence shown here is derived from an EMBL/GenBank/DDBJ whole genome shotgun (WGS) entry which is preliminary data.</text>
</comment>
<feature type="domain" description="RNA polymerase sigma factor 70 region 4 type 2" evidence="7">
    <location>
        <begin position="102"/>
        <end position="153"/>
    </location>
</feature>
<dbReference type="RefSeq" id="WP_344429257.1">
    <property type="nucleotide sequence ID" value="NZ_BAAANN010000039.1"/>
</dbReference>
<evidence type="ECO:0000259" key="6">
    <source>
        <dbReference type="Pfam" id="PF04542"/>
    </source>
</evidence>
<evidence type="ECO:0000256" key="4">
    <source>
        <dbReference type="ARBA" id="ARBA00023125"/>
    </source>
</evidence>
<dbReference type="InterPro" id="IPR013324">
    <property type="entry name" value="RNA_pol_sigma_r3/r4-like"/>
</dbReference>
<proteinExistence type="inferred from homology"/>
<keyword evidence="2" id="KW-0805">Transcription regulation</keyword>
<keyword evidence="3" id="KW-0731">Sigma factor</keyword>
<reference evidence="8 9" key="1">
    <citation type="journal article" date="2019" name="Int. J. Syst. Evol. Microbiol.">
        <title>The Global Catalogue of Microorganisms (GCM) 10K type strain sequencing project: providing services to taxonomists for standard genome sequencing and annotation.</title>
        <authorList>
            <consortium name="The Broad Institute Genomics Platform"/>
            <consortium name="The Broad Institute Genome Sequencing Center for Infectious Disease"/>
            <person name="Wu L."/>
            <person name="Ma J."/>
        </authorList>
    </citation>
    <scope>NUCLEOTIDE SEQUENCE [LARGE SCALE GENOMIC DNA]</scope>
    <source>
        <strain evidence="8 9">JCM 14545</strain>
    </source>
</reference>
<evidence type="ECO:0000313" key="9">
    <source>
        <dbReference type="Proteomes" id="UP001501116"/>
    </source>
</evidence>
<evidence type="ECO:0000256" key="1">
    <source>
        <dbReference type="ARBA" id="ARBA00010641"/>
    </source>
</evidence>
<dbReference type="PANTHER" id="PTHR43133:SF50">
    <property type="entry name" value="ECF RNA POLYMERASE SIGMA FACTOR SIGM"/>
    <property type="match status" value="1"/>
</dbReference>
<gene>
    <name evidence="8" type="ORF">GCM10009754_71730</name>
</gene>
<dbReference type="InterPro" id="IPR007627">
    <property type="entry name" value="RNA_pol_sigma70_r2"/>
</dbReference>
<dbReference type="InterPro" id="IPR013249">
    <property type="entry name" value="RNA_pol_sigma70_r4_t2"/>
</dbReference>
<dbReference type="InterPro" id="IPR014284">
    <property type="entry name" value="RNA_pol_sigma-70_dom"/>
</dbReference>
<evidence type="ECO:0000259" key="7">
    <source>
        <dbReference type="Pfam" id="PF08281"/>
    </source>
</evidence>
<evidence type="ECO:0000256" key="5">
    <source>
        <dbReference type="ARBA" id="ARBA00023163"/>
    </source>
</evidence>
<dbReference type="Pfam" id="PF08281">
    <property type="entry name" value="Sigma70_r4_2"/>
    <property type="match status" value="1"/>
</dbReference>
<dbReference type="InterPro" id="IPR039425">
    <property type="entry name" value="RNA_pol_sigma-70-like"/>
</dbReference>
<dbReference type="InterPro" id="IPR013325">
    <property type="entry name" value="RNA_pol_sigma_r2"/>
</dbReference>
<evidence type="ECO:0000313" key="8">
    <source>
        <dbReference type="EMBL" id="GAA1984118.1"/>
    </source>
</evidence>
<dbReference type="Gene3D" id="1.10.10.10">
    <property type="entry name" value="Winged helix-like DNA-binding domain superfamily/Winged helix DNA-binding domain"/>
    <property type="match status" value="1"/>
</dbReference>
<name>A0ABN2SCC0_9PSEU</name>
<dbReference type="Gene3D" id="1.10.1740.10">
    <property type="match status" value="1"/>
</dbReference>
<dbReference type="SUPFAM" id="SSF88659">
    <property type="entry name" value="Sigma3 and sigma4 domains of RNA polymerase sigma factors"/>
    <property type="match status" value="1"/>
</dbReference>